<dbReference type="PANTHER" id="PTHR34408">
    <property type="entry name" value="FAMILY PROTEIN, PUTATIVE-RELATED"/>
    <property type="match status" value="1"/>
</dbReference>
<evidence type="ECO:0000313" key="1">
    <source>
        <dbReference type="EMBL" id="MDT0340609.1"/>
    </source>
</evidence>
<protein>
    <submittedName>
        <fullName evidence="1">Glycoside hydrolase family 19 protein</fullName>
    </submittedName>
</protein>
<dbReference type="SUPFAM" id="SSF53955">
    <property type="entry name" value="Lysozyme-like"/>
    <property type="match status" value="1"/>
</dbReference>
<comment type="caution">
    <text evidence="1">The sequence shown here is derived from an EMBL/GenBank/DDBJ whole genome shotgun (WGS) entry which is preliminary data.</text>
</comment>
<keyword evidence="1" id="KW-0378">Hydrolase</keyword>
<dbReference type="Gene3D" id="1.10.530.10">
    <property type="match status" value="1"/>
</dbReference>
<dbReference type="InterPro" id="IPR023346">
    <property type="entry name" value="Lysozyme-like_dom_sf"/>
</dbReference>
<dbReference type="GO" id="GO:0016787">
    <property type="term" value="F:hydrolase activity"/>
    <property type="evidence" value="ECO:0007669"/>
    <property type="project" value="UniProtKB-KW"/>
</dbReference>
<dbReference type="AlphaFoldDB" id="A0AAE4GDT4"/>
<sequence>MDLTIDQLRQVMPASMRASSFLGPLNAAMREFGIDTAQRQGMFLANVGAESGQLSTLVENLNYSADRIRVIGNASPPGSRWRSLVPRAAELASNPERMGNAVYCNRMGNGDEASGEGFLYRGRGLLQTTGKTNYIALMMALHVDCVDHPELLETPEAAARAAAYYWQANDLNKYADTGDFDGVCDIINIGRKTAAVGDSMDYAKRLALYKNAKQVLP</sequence>
<dbReference type="EMBL" id="JAVRAA010000025">
    <property type="protein sequence ID" value="MDT0340609.1"/>
    <property type="molecule type" value="Genomic_DNA"/>
</dbReference>
<reference evidence="1" key="1">
    <citation type="submission" date="2023-02" db="EMBL/GenBank/DDBJ databases">
        <title>Description of Herbaspirillum huttiense subsp. nephrolepsisexaltata and Herbaspirillum huttiense subsp. lycopersicon.</title>
        <authorList>
            <person name="Poudel M."/>
            <person name="Sharma A."/>
            <person name="Goss E."/>
            <person name="Tapia J.H."/>
            <person name="Harmon C.M."/>
            <person name="Jones J.B."/>
        </authorList>
    </citation>
    <scope>NUCLEOTIDE SEQUENCE</scope>
    <source>
        <strain evidence="1">NC40101</strain>
    </source>
</reference>
<gene>
    <name evidence="1" type="ORF">RJN63_27515</name>
</gene>
<dbReference type="InterPro" id="IPR052354">
    <property type="entry name" value="Cell_Wall_Dynamics_Protein"/>
</dbReference>
<organism evidence="1">
    <name type="scientific">Herbaspirillum huttiense subsp. nephrolepidis</name>
    <dbReference type="NCBI Taxonomy" id="3075126"/>
    <lineage>
        <taxon>Bacteria</taxon>
        <taxon>Pseudomonadati</taxon>
        <taxon>Pseudomonadota</taxon>
        <taxon>Betaproteobacteria</taxon>
        <taxon>Burkholderiales</taxon>
        <taxon>Oxalobacteraceae</taxon>
        <taxon>Herbaspirillum</taxon>
    </lineage>
</organism>
<proteinExistence type="predicted"/>
<name>A0AAE4GDT4_9BURK</name>
<accession>A0AAE4GDT4</accession>
<dbReference type="PANTHER" id="PTHR34408:SF1">
    <property type="entry name" value="GLYCOSYL HYDROLASE FAMILY 19 DOMAIN-CONTAINING PROTEIN HI_1415"/>
    <property type="match status" value="1"/>
</dbReference>